<dbReference type="CDD" id="cd16914">
    <property type="entry name" value="EcfT"/>
    <property type="match status" value="1"/>
</dbReference>
<feature type="transmembrane region" description="Helical" evidence="9">
    <location>
        <begin position="30"/>
        <end position="58"/>
    </location>
</feature>
<dbReference type="Pfam" id="PF02361">
    <property type="entry name" value="CbiQ"/>
    <property type="match status" value="1"/>
</dbReference>
<dbReference type="GO" id="GO:0022857">
    <property type="term" value="F:transmembrane transporter activity"/>
    <property type="evidence" value="ECO:0007669"/>
    <property type="project" value="UniProtKB-UniRule"/>
</dbReference>
<dbReference type="OrthoDB" id="8075495at2"/>
<keyword evidence="4 9" id="KW-0813">Transport</keyword>
<evidence type="ECO:0000256" key="6">
    <source>
        <dbReference type="ARBA" id="ARBA00022692"/>
    </source>
</evidence>
<dbReference type="RefSeq" id="WP_161258807.1">
    <property type="nucleotide sequence ID" value="NZ_WXEY01000011.1"/>
</dbReference>
<keyword evidence="11" id="KW-1185">Reference proteome</keyword>
<comment type="function">
    <text evidence="9">Transmembrane (T) component of an energy-coupling factor (ECF) ABC-transporter complex. Unlike classic ABC transporters this ECF transporter provides the energy necessary to transport a number of different substrates.</text>
</comment>
<gene>
    <name evidence="9" type="primary">ecfT</name>
    <name evidence="10" type="ORF">GTO91_11250</name>
</gene>
<dbReference type="HAMAP" id="MF_01461">
    <property type="entry name" value="EcfT"/>
    <property type="match status" value="1"/>
</dbReference>
<evidence type="ECO:0000256" key="8">
    <source>
        <dbReference type="ARBA" id="ARBA00023136"/>
    </source>
</evidence>
<keyword evidence="8 9" id="KW-0472">Membrane</keyword>
<keyword evidence="5 9" id="KW-1003">Cell membrane</keyword>
<proteinExistence type="inferred from homology"/>
<keyword evidence="6 9" id="KW-0812">Transmembrane</keyword>
<evidence type="ECO:0000256" key="3">
    <source>
        <dbReference type="ARBA" id="ARBA00014042"/>
    </source>
</evidence>
<feature type="transmembrane region" description="Helical" evidence="9">
    <location>
        <begin position="246"/>
        <end position="265"/>
    </location>
</feature>
<dbReference type="InterPro" id="IPR003339">
    <property type="entry name" value="ABC/ECF_trnsptr_transmembrane"/>
</dbReference>
<dbReference type="GO" id="GO:0005886">
    <property type="term" value="C:plasma membrane"/>
    <property type="evidence" value="ECO:0007669"/>
    <property type="project" value="UniProtKB-SubCell"/>
</dbReference>
<protein>
    <recommendedName>
        <fullName evidence="3 9">Energy-coupling factor transporter transmembrane protein EcfT</fullName>
        <shortName evidence="9">ECF transporter T component EcfT</shortName>
    </recommendedName>
</protein>
<reference evidence="10 11" key="1">
    <citation type="submission" date="2020-01" db="EMBL/GenBank/DDBJ databases">
        <title>Whole-genome sequence of Heliobacterium undosum DSM 13378.</title>
        <authorList>
            <person name="Kyndt J.A."/>
            <person name="Meyer T.E."/>
        </authorList>
    </citation>
    <scope>NUCLEOTIDE SEQUENCE [LARGE SCALE GENOMIC DNA]</scope>
    <source>
        <strain evidence="10 11">DSM 13378</strain>
    </source>
</reference>
<evidence type="ECO:0000256" key="9">
    <source>
        <dbReference type="HAMAP-Rule" id="MF_01461"/>
    </source>
</evidence>
<comment type="similarity">
    <text evidence="2 9">Belongs to the energy-coupling factor EcfT family.</text>
</comment>
<comment type="subcellular location">
    <subcellularLocation>
        <location evidence="1 9">Cell membrane</location>
        <topology evidence="1 9">Multi-pass membrane protein</topology>
    </subcellularLocation>
</comment>
<evidence type="ECO:0000256" key="7">
    <source>
        <dbReference type="ARBA" id="ARBA00022989"/>
    </source>
</evidence>
<evidence type="ECO:0000256" key="5">
    <source>
        <dbReference type="ARBA" id="ARBA00022475"/>
    </source>
</evidence>
<dbReference type="Proteomes" id="UP000463470">
    <property type="component" value="Unassembled WGS sequence"/>
</dbReference>
<dbReference type="PANTHER" id="PTHR34857:SF2">
    <property type="entry name" value="SLL0384 PROTEIN"/>
    <property type="match status" value="1"/>
</dbReference>
<evidence type="ECO:0000256" key="1">
    <source>
        <dbReference type="ARBA" id="ARBA00004651"/>
    </source>
</evidence>
<comment type="caution">
    <text evidence="10">The sequence shown here is derived from an EMBL/GenBank/DDBJ whole genome shotgun (WGS) entry which is preliminary data.</text>
</comment>
<evidence type="ECO:0000256" key="2">
    <source>
        <dbReference type="ARBA" id="ARBA00005660"/>
    </source>
</evidence>
<accession>A0A845L3K5</accession>
<feature type="transmembrane region" description="Helical" evidence="9">
    <location>
        <begin position="70"/>
        <end position="87"/>
    </location>
</feature>
<dbReference type="PANTHER" id="PTHR34857">
    <property type="entry name" value="SLL0384 PROTEIN"/>
    <property type="match status" value="1"/>
</dbReference>
<dbReference type="AlphaFoldDB" id="A0A845L3K5"/>
<evidence type="ECO:0000313" key="10">
    <source>
        <dbReference type="EMBL" id="MZP30286.1"/>
    </source>
</evidence>
<sequence length="266" mass="29473">MLKDITLGQYVPLDSPVHRLDPRTKLMATLLFSITLFLLPTLISVTLAGLPIIIAVVASRLPVHYILRGIKPLWIFIVFTLLVHLLSTPGETAVRLGPFDITWEGLQQGAMVSLRLVWLYAATSLLTLSTSPIALTDGLERLLSPGKKFGLPAHEFAMMTSIALRFIPTLIEETEKIMKAQSSRGAEFESGSLVARVKSLVPLMVPLLLSAFRRADELAMAMEARCYRGGEGRTRMRPLAMTRQDYAVTGAVLGFFTLMCLWRYAL</sequence>
<dbReference type="InterPro" id="IPR024919">
    <property type="entry name" value="EcfT"/>
</dbReference>
<dbReference type="InterPro" id="IPR051611">
    <property type="entry name" value="ECF_transporter_component"/>
</dbReference>
<comment type="caution">
    <text evidence="9">Lacks conserved residue(s) required for the propagation of feature annotation.</text>
</comment>
<comment type="subunit">
    <text evidence="9">Forms a stable energy-coupling factor (ECF) transporter complex composed of 2 membrane-embedded substrate-binding proteins (S component), 2 ATP-binding proteins (A component) and 2 transmembrane proteins (T component).</text>
</comment>
<name>A0A845L3K5_9FIRM</name>
<dbReference type="EMBL" id="WXEY01000011">
    <property type="protein sequence ID" value="MZP30286.1"/>
    <property type="molecule type" value="Genomic_DNA"/>
</dbReference>
<keyword evidence="7 9" id="KW-1133">Transmembrane helix</keyword>
<evidence type="ECO:0000313" key="11">
    <source>
        <dbReference type="Proteomes" id="UP000463470"/>
    </source>
</evidence>
<organism evidence="10 11">
    <name type="scientific">Heliomicrobium undosum</name>
    <dbReference type="NCBI Taxonomy" id="121734"/>
    <lineage>
        <taxon>Bacteria</taxon>
        <taxon>Bacillati</taxon>
        <taxon>Bacillota</taxon>
        <taxon>Clostridia</taxon>
        <taxon>Eubacteriales</taxon>
        <taxon>Heliobacteriaceae</taxon>
        <taxon>Heliomicrobium</taxon>
    </lineage>
</organism>
<evidence type="ECO:0000256" key="4">
    <source>
        <dbReference type="ARBA" id="ARBA00022448"/>
    </source>
</evidence>